<accession>A0A5C8UT89</accession>
<feature type="binding site" evidence="5">
    <location>
        <position position="155"/>
    </location>
    <ligand>
        <name>Mg(2+)</name>
        <dbReference type="ChEBI" id="CHEBI:18420"/>
    </ligand>
</feature>
<dbReference type="SUPFAM" id="SSF51621">
    <property type="entry name" value="Phosphoenolpyruvate/pyruvate domain"/>
    <property type="match status" value="1"/>
</dbReference>
<comment type="cofactor">
    <cofactor evidence="1">
        <name>Mg(2+)</name>
        <dbReference type="ChEBI" id="CHEBI:18420"/>
    </cofactor>
</comment>
<dbReference type="Gene3D" id="3.20.20.60">
    <property type="entry name" value="Phosphoenolpyruvate-binding domains"/>
    <property type="match status" value="1"/>
</dbReference>
<evidence type="ECO:0000313" key="8">
    <source>
        <dbReference type="Proteomes" id="UP000321379"/>
    </source>
</evidence>
<keyword evidence="3 5" id="KW-0460">Magnesium</keyword>
<dbReference type="GO" id="GO:0016829">
    <property type="term" value="F:lyase activity"/>
    <property type="evidence" value="ECO:0007669"/>
    <property type="project" value="UniProtKB-KW"/>
</dbReference>
<feature type="domain" description="HpcH/HpaI aldolase/citrate lyase" evidence="6">
    <location>
        <begin position="32"/>
        <end position="218"/>
    </location>
</feature>
<evidence type="ECO:0000259" key="6">
    <source>
        <dbReference type="Pfam" id="PF03328"/>
    </source>
</evidence>
<dbReference type="PANTHER" id="PTHR32308">
    <property type="entry name" value="LYASE BETA SUBUNIT, PUTATIVE (AFU_ORTHOLOGUE AFUA_4G13030)-RELATED"/>
    <property type="match status" value="1"/>
</dbReference>
<feature type="binding site" evidence="5">
    <location>
        <position position="129"/>
    </location>
    <ligand>
        <name>Mg(2+)</name>
        <dbReference type="ChEBI" id="CHEBI:18420"/>
    </ligand>
</feature>
<evidence type="ECO:0000256" key="3">
    <source>
        <dbReference type="ARBA" id="ARBA00022842"/>
    </source>
</evidence>
<proteinExistence type="predicted"/>
<reference evidence="7 8" key="1">
    <citation type="submission" date="2019-08" db="EMBL/GenBank/DDBJ databases">
        <title>Bacterial whole genome sequence for Glaciihabitans sp. CHu50b-6-2.</title>
        <authorList>
            <person name="Jin L."/>
        </authorList>
    </citation>
    <scope>NUCLEOTIDE SEQUENCE [LARGE SCALE GENOMIC DNA]</scope>
    <source>
        <strain evidence="7 8">CHu50b-6-2</strain>
    </source>
</reference>
<dbReference type="PANTHER" id="PTHR32308:SF10">
    <property type="entry name" value="CITRATE LYASE SUBUNIT BETA"/>
    <property type="match status" value="1"/>
</dbReference>
<name>A0A5C8UT89_9MICO</name>
<dbReference type="GO" id="GO:0000287">
    <property type="term" value="F:magnesium ion binding"/>
    <property type="evidence" value="ECO:0007669"/>
    <property type="project" value="TreeGrafter"/>
</dbReference>
<comment type="caution">
    <text evidence="7">The sequence shown here is derived from an EMBL/GenBank/DDBJ whole genome shotgun (WGS) entry which is preliminary data.</text>
</comment>
<keyword evidence="8" id="KW-1185">Reference proteome</keyword>
<keyword evidence="2 5" id="KW-0479">Metal-binding</keyword>
<evidence type="ECO:0000256" key="4">
    <source>
        <dbReference type="PIRSR" id="PIRSR015582-1"/>
    </source>
</evidence>
<sequence>MTRALGGQAGTTERVVPARLARSWHLVSALRLDEAHGSLADSIVIDLEDAVPAAQKPGAREAAAGWLATGSAWVRVNDATSGEWRADLAAVCRVACLRGVMLAKVETPEQIEATAAGLPAGTRIVALIESARGLEAAADIARSAGTFRLAFGSGDFRRDTGVGDDPLALAYARSRLVVASAAAGIPGAIDGPTITESPDALTAAARHTRTMGLTGKLTLRGDHAALINDALSPSADEREWAAGLLGSAPSRDARDGSYLPMLARARSIVALASAFGPLAS</sequence>
<dbReference type="RefSeq" id="WP_147783089.1">
    <property type="nucleotide sequence ID" value="NZ_VRMG01000005.1"/>
</dbReference>
<dbReference type="InterPro" id="IPR005000">
    <property type="entry name" value="Aldolase/citrate-lyase_domain"/>
</dbReference>
<dbReference type="InterPro" id="IPR015813">
    <property type="entry name" value="Pyrv/PenolPyrv_kinase-like_dom"/>
</dbReference>
<feature type="binding site" evidence="4">
    <location>
        <position position="75"/>
    </location>
    <ligand>
        <name>substrate</name>
    </ligand>
</feature>
<evidence type="ECO:0000256" key="5">
    <source>
        <dbReference type="PIRSR" id="PIRSR015582-2"/>
    </source>
</evidence>
<dbReference type="GO" id="GO:0006107">
    <property type="term" value="P:oxaloacetate metabolic process"/>
    <property type="evidence" value="ECO:0007669"/>
    <property type="project" value="TreeGrafter"/>
</dbReference>
<evidence type="ECO:0000256" key="1">
    <source>
        <dbReference type="ARBA" id="ARBA00001946"/>
    </source>
</evidence>
<protein>
    <submittedName>
        <fullName evidence="7">CoA ester lyase</fullName>
    </submittedName>
</protein>
<dbReference type="InterPro" id="IPR011206">
    <property type="entry name" value="Citrate_lyase_beta/mcl1/mcl2"/>
</dbReference>
<feature type="binding site" evidence="4">
    <location>
        <position position="129"/>
    </location>
    <ligand>
        <name>substrate</name>
    </ligand>
</feature>
<organism evidence="7 8">
    <name type="scientific">Lacisediminihabitans profunda</name>
    <dbReference type="NCBI Taxonomy" id="2594790"/>
    <lineage>
        <taxon>Bacteria</taxon>
        <taxon>Bacillati</taxon>
        <taxon>Actinomycetota</taxon>
        <taxon>Actinomycetes</taxon>
        <taxon>Micrococcales</taxon>
        <taxon>Microbacteriaceae</taxon>
        <taxon>Lacisediminihabitans</taxon>
    </lineage>
</organism>
<dbReference type="Proteomes" id="UP000321379">
    <property type="component" value="Unassembled WGS sequence"/>
</dbReference>
<dbReference type="Pfam" id="PF03328">
    <property type="entry name" value="HpcH_HpaI"/>
    <property type="match status" value="1"/>
</dbReference>
<dbReference type="PIRSF" id="PIRSF015582">
    <property type="entry name" value="Cit_lyase_B"/>
    <property type="match status" value="1"/>
</dbReference>
<gene>
    <name evidence="7" type="ORF">FVP33_08155</name>
</gene>
<keyword evidence="7" id="KW-0456">Lyase</keyword>
<evidence type="ECO:0000256" key="2">
    <source>
        <dbReference type="ARBA" id="ARBA00022723"/>
    </source>
</evidence>
<dbReference type="AlphaFoldDB" id="A0A5C8UT89"/>
<dbReference type="InterPro" id="IPR040442">
    <property type="entry name" value="Pyrv_kinase-like_dom_sf"/>
</dbReference>
<dbReference type="EMBL" id="VRMG01000005">
    <property type="protein sequence ID" value="TXN31502.1"/>
    <property type="molecule type" value="Genomic_DNA"/>
</dbReference>
<evidence type="ECO:0000313" key="7">
    <source>
        <dbReference type="EMBL" id="TXN31502.1"/>
    </source>
</evidence>